<dbReference type="EMBL" id="QFQP01000036">
    <property type="protein sequence ID" value="PZR06681.1"/>
    <property type="molecule type" value="Genomic_DNA"/>
</dbReference>
<evidence type="ECO:0000313" key="1">
    <source>
        <dbReference type="EMBL" id="PZR06681.1"/>
    </source>
</evidence>
<gene>
    <name evidence="1" type="ORF">DI536_29640</name>
</gene>
<protein>
    <submittedName>
        <fullName evidence="1">Uncharacterized protein</fullName>
    </submittedName>
</protein>
<reference evidence="1 2" key="1">
    <citation type="submission" date="2017-08" db="EMBL/GenBank/DDBJ databases">
        <title>Infants hospitalized years apart are colonized by the same room-sourced microbial strains.</title>
        <authorList>
            <person name="Brooks B."/>
            <person name="Olm M.R."/>
            <person name="Firek B.A."/>
            <person name="Baker R."/>
            <person name="Thomas B.C."/>
            <person name="Morowitz M.J."/>
            <person name="Banfield J.F."/>
        </authorList>
    </citation>
    <scope>NUCLEOTIDE SEQUENCE [LARGE SCALE GENOMIC DNA]</scope>
    <source>
        <strain evidence="1">S2_003_000_R2_14</strain>
    </source>
</reference>
<comment type="caution">
    <text evidence="1">The sequence shown here is derived from an EMBL/GenBank/DDBJ whole genome shotgun (WGS) entry which is preliminary data.</text>
</comment>
<proteinExistence type="predicted"/>
<dbReference type="Proteomes" id="UP000249061">
    <property type="component" value="Unassembled WGS sequence"/>
</dbReference>
<sequence>MSFLKDLHQDNRLAELEAEANASVDSIGTLSQAIHVEKKRNDVQTARIKALAEVVEATLRSLSASGAMPAAQAEALLSVLSQAMAPVKL</sequence>
<evidence type="ECO:0000313" key="2">
    <source>
        <dbReference type="Proteomes" id="UP000249061"/>
    </source>
</evidence>
<accession>A0A2W5V934</accession>
<dbReference type="AlphaFoldDB" id="A0A2W5V934"/>
<organism evidence="1 2">
    <name type="scientific">Archangium gephyra</name>
    <dbReference type="NCBI Taxonomy" id="48"/>
    <lineage>
        <taxon>Bacteria</taxon>
        <taxon>Pseudomonadati</taxon>
        <taxon>Myxococcota</taxon>
        <taxon>Myxococcia</taxon>
        <taxon>Myxococcales</taxon>
        <taxon>Cystobacterineae</taxon>
        <taxon>Archangiaceae</taxon>
        <taxon>Archangium</taxon>
    </lineage>
</organism>
<name>A0A2W5V934_9BACT</name>